<organism evidence="2 3">
    <name type="scientific">Enterococcus larvae</name>
    <dbReference type="NCBI Taxonomy" id="2794352"/>
    <lineage>
        <taxon>Bacteria</taxon>
        <taxon>Bacillati</taxon>
        <taxon>Bacillota</taxon>
        <taxon>Bacilli</taxon>
        <taxon>Lactobacillales</taxon>
        <taxon>Enterococcaceae</taxon>
        <taxon>Enterococcus</taxon>
    </lineage>
</organism>
<name>A0ABS4CK47_9ENTE</name>
<feature type="transmembrane region" description="Helical" evidence="1">
    <location>
        <begin position="6"/>
        <end position="24"/>
    </location>
</feature>
<comment type="caution">
    <text evidence="2">The sequence shown here is derived from an EMBL/GenBank/DDBJ whole genome shotgun (WGS) entry which is preliminary data.</text>
</comment>
<dbReference type="Proteomes" id="UP000673375">
    <property type="component" value="Unassembled WGS sequence"/>
</dbReference>
<evidence type="ECO:0000256" key="1">
    <source>
        <dbReference type="SAM" id="Phobius"/>
    </source>
</evidence>
<keyword evidence="1" id="KW-0812">Transmembrane</keyword>
<proteinExistence type="predicted"/>
<gene>
    <name evidence="2" type="ORF">I6N96_11275</name>
</gene>
<dbReference type="EMBL" id="JAEDXU010000005">
    <property type="protein sequence ID" value="MBP1046849.1"/>
    <property type="molecule type" value="Genomic_DNA"/>
</dbReference>
<keyword evidence="1" id="KW-0472">Membrane</keyword>
<evidence type="ECO:0000313" key="2">
    <source>
        <dbReference type="EMBL" id="MBP1046849.1"/>
    </source>
</evidence>
<accession>A0ABS4CK47</accession>
<feature type="transmembrane region" description="Helical" evidence="1">
    <location>
        <begin position="36"/>
        <end position="60"/>
    </location>
</feature>
<keyword evidence="3" id="KW-1185">Reference proteome</keyword>
<reference evidence="2 3" key="1">
    <citation type="submission" date="2020-12" db="EMBL/GenBank/DDBJ databases">
        <title>Vagococcus allomyrinae sp. nov. and Enterococcus lavae sp. nov., isolated from the larvae of Allomyrina dichotoma.</title>
        <authorList>
            <person name="Lee S.D."/>
        </authorList>
    </citation>
    <scope>NUCLEOTIDE SEQUENCE [LARGE SCALE GENOMIC DNA]</scope>
    <source>
        <strain evidence="2 3">BWM-S5</strain>
    </source>
</reference>
<sequence length="66" mass="7302">MGIEVVLLLIIVTYGGNFLLYTFFKKKREIQGMEKLAIIFGINMLILLLDSALIVMAVLIEKGAAS</sequence>
<evidence type="ECO:0000313" key="3">
    <source>
        <dbReference type="Proteomes" id="UP000673375"/>
    </source>
</evidence>
<keyword evidence="1" id="KW-1133">Transmembrane helix</keyword>
<protein>
    <submittedName>
        <fullName evidence="2">Uncharacterized protein</fullName>
    </submittedName>
</protein>